<comment type="caution">
    <text evidence="3">The sequence shown here is derived from an EMBL/GenBank/DDBJ whole genome shotgun (WGS) entry which is preliminary data.</text>
</comment>
<evidence type="ECO:0000256" key="1">
    <source>
        <dbReference type="SAM" id="MobiDB-lite"/>
    </source>
</evidence>
<dbReference type="Proteomes" id="UP000530928">
    <property type="component" value="Unassembled WGS sequence"/>
</dbReference>
<accession>A0A7W0HQV3</accession>
<protein>
    <submittedName>
        <fullName evidence="3">Aryl-alcohol dehydrogenase-like predicted oxidoreductase</fullName>
    </submittedName>
</protein>
<dbReference type="InterPro" id="IPR023210">
    <property type="entry name" value="NADP_OxRdtase_dom"/>
</dbReference>
<name>A0A7W0HQV3_9ACTN</name>
<dbReference type="RefSeq" id="WP_181611038.1">
    <property type="nucleotide sequence ID" value="NZ_BAABAM010000002.1"/>
</dbReference>
<feature type="compositionally biased region" description="Polar residues" evidence="1">
    <location>
        <begin position="15"/>
        <end position="27"/>
    </location>
</feature>
<evidence type="ECO:0000259" key="2">
    <source>
        <dbReference type="Pfam" id="PF00248"/>
    </source>
</evidence>
<evidence type="ECO:0000313" key="4">
    <source>
        <dbReference type="Proteomes" id="UP000530928"/>
    </source>
</evidence>
<feature type="region of interest" description="Disordered" evidence="1">
    <location>
        <begin position="1"/>
        <end position="28"/>
    </location>
</feature>
<dbReference type="Gene3D" id="3.20.20.100">
    <property type="entry name" value="NADP-dependent oxidoreductase domain"/>
    <property type="match status" value="1"/>
</dbReference>
<gene>
    <name evidence="3" type="ORF">HNR30_003685</name>
</gene>
<sequence length="190" mass="19719">MEGRLHGPAAGAGRTASTQPPQSSALNRNGAPEIAWANAHGIGVIVYSLMDSGLLAGSFSAERVASLPDDDWRKHHTSFTTGLAERLTVVDALRPIAERNACRSPPSRSRGCWRGPGVTGAVVGARTASQMDGWLPAVRLDLPPEGLVQIAAILPGEGPVPGRPLPTEVSAFRGGTLKSVRIGAGMSSML</sequence>
<dbReference type="EMBL" id="JACDUR010000003">
    <property type="protein sequence ID" value="MBA2892344.1"/>
    <property type="molecule type" value="Genomic_DNA"/>
</dbReference>
<dbReference type="Pfam" id="PF00248">
    <property type="entry name" value="Aldo_ket_red"/>
    <property type="match status" value="1"/>
</dbReference>
<dbReference type="AlphaFoldDB" id="A0A7W0HQV3"/>
<dbReference type="InterPro" id="IPR036812">
    <property type="entry name" value="NAD(P)_OxRdtase_dom_sf"/>
</dbReference>
<proteinExistence type="predicted"/>
<keyword evidence="4" id="KW-1185">Reference proteome</keyword>
<feature type="domain" description="NADP-dependent oxidoreductase" evidence="2">
    <location>
        <begin position="35"/>
        <end position="153"/>
    </location>
</feature>
<evidence type="ECO:0000313" key="3">
    <source>
        <dbReference type="EMBL" id="MBA2892344.1"/>
    </source>
</evidence>
<organism evidence="3 4">
    <name type="scientific">Nonomuraea soli</name>
    <dbReference type="NCBI Taxonomy" id="1032476"/>
    <lineage>
        <taxon>Bacteria</taxon>
        <taxon>Bacillati</taxon>
        <taxon>Actinomycetota</taxon>
        <taxon>Actinomycetes</taxon>
        <taxon>Streptosporangiales</taxon>
        <taxon>Streptosporangiaceae</taxon>
        <taxon>Nonomuraea</taxon>
    </lineage>
</organism>
<reference evidence="3 4" key="1">
    <citation type="submission" date="2020-07" db="EMBL/GenBank/DDBJ databases">
        <title>Genomic Encyclopedia of Type Strains, Phase IV (KMG-IV): sequencing the most valuable type-strain genomes for metagenomic binning, comparative biology and taxonomic classification.</title>
        <authorList>
            <person name="Goeker M."/>
        </authorList>
    </citation>
    <scope>NUCLEOTIDE SEQUENCE [LARGE SCALE GENOMIC DNA]</scope>
    <source>
        <strain evidence="3 4">DSM 45533</strain>
    </source>
</reference>
<dbReference type="SUPFAM" id="SSF51430">
    <property type="entry name" value="NAD(P)-linked oxidoreductase"/>
    <property type="match status" value="1"/>
</dbReference>